<dbReference type="EMBL" id="LT546645">
    <property type="protein sequence ID" value="SAI68533.1"/>
    <property type="molecule type" value="Genomic_DNA"/>
</dbReference>
<gene>
    <name evidence="1" type="primary">fcbB2</name>
    <name evidence="1" type="ORF">SAMEA3906487_01314</name>
</gene>
<sequence>MSDPTCGVLLEHDGPIARLTLDRPASRNSLDLPLALALRDAVRSLEGDAAPRVLILRSSSAHFMAGGDVRRFDALLQDSPAACQAELARIIGAANDTVARLTRLPCPVIGLVGGSAAGFGLSLALACDLTLAAEDARFLFAYGAIGATPDGGASWHLPRRIGLQRALAMALLNTSLDAAQALAAGLVCQVVPAAELDAAGQRLARQLAAGAGQAQAGIKRLLRAALDSDLDTALDAEAASFLAQAEGPDFAEGVRAFCERRAARFDPSST</sequence>
<proteinExistence type="predicted"/>
<keyword evidence="2" id="KW-1185">Reference proteome</keyword>
<accession>A0A157RHI3</accession>
<dbReference type="eggNOG" id="COG1024">
    <property type="taxonomic scope" value="Bacteria"/>
</dbReference>
<dbReference type="RefSeq" id="WP_025514282.1">
    <property type="nucleotide sequence ID" value="NZ_CP016340.1"/>
</dbReference>
<dbReference type="GeneID" id="56591394"/>
<keyword evidence="1" id="KW-0378">Hydrolase</keyword>
<dbReference type="PANTHER" id="PTHR43459">
    <property type="entry name" value="ENOYL-COA HYDRATASE"/>
    <property type="match status" value="1"/>
</dbReference>
<protein>
    <submittedName>
        <fullName evidence="1">Enoyl-CoA hydratase</fullName>
        <ecNumber evidence="1">3.8.1.7</ecNumber>
    </submittedName>
</protein>
<dbReference type="EC" id="3.8.1.7" evidence="1"/>
<dbReference type="OrthoDB" id="9777711at2"/>
<dbReference type="PANTHER" id="PTHR43459:SF1">
    <property type="entry name" value="EG:BACN32G11.4 PROTEIN"/>
    <property type="match status" value="1"/>
</dbReference>
<dbReference type="Gene3D" id="3.90.226.10">
    <property type="entry name" value="2-enoyl-CoA Hydratase, Chain A, domain 1"/>
    <property type="match status" value="1"/>
</dbReference>
<dbReference type="InterPro" id="IPR029045">
    <property type="entry name" value="ClpP/crotonase-like_dom_sf"/>
</dbReference>
<evidence type="ECO:0000313" key="2">
    <source>
        <dbReference type="Proteomes" id="UP000076825"/>
    </source>
</evidence>
<dbReference type="GO" id="GO:0018787">
    <property type="term" value="F:4-chlorobenzoyl-CoA dehalogenase activity"/>
    <property type="evidence" value="ECO:0007669"/>
    <property type="project" value="UniProtKB-EC"/>
</dbReference>
<dbReference type="PATRIC" id="fig|123899.6.peg.1290"/>
<dbReference type="CDD" id="cd06558">
    <property type="entry name" value="crotonase-like"/>
    <property type="match status" value="1"/>
</dbReference>
<dbReference type="SUPFAM" id="SSF52096">
    <property type="entry name" value="ClpP/crotonase"/>
    <property type="match status" value="1"/>
</dbReference>
<organism evidence="1 2">
    <name type="scientific">Bordetella trematum</name>
    <dbReference type="NCBI Taxonomy" id="123899"/>
    <lineage>
        <taxon>Bacteria</taxon>
        <taxon>Pseudomonadati</taxon>
        <taxon>Pseudomonadota</taxon>
        <taxon>Betaproteobacteria</taxon>
        <taxon>Burkholderiales</taxon>
        <taxon>Alcaligenaceae</taxon>
        <taxon>Bordetella</taxon>
    </lineage>
</organism>
<dbReference type="KEGG" id="btrm:SAMEA390648701314"/>
<dbReference type="AlphaFoldDB" id="A0A157RHI3"/>
<dbReference type="STRING" id="123899.SAMEA3906487_01314"/>
<reference evidence="1 2" key="1">
    <citation type="submission" date="2016-04" db="EMBL/GenBank/DDBJ databases">
        <authorList>
            <consortium name="Pathogen Informatics"/>
        </authorList>
    </citation>
    <scope>NUCLEOTIDE SEQUENCE [LARGE SCALE GENOMIC DNA]</scope>
    <source>
        <strain evidence="1 2">H044680328</strain>
    </source>
</reference>
<evidence type="ECO:0000313" key="1">
    <source>
        <dbReference type="EMBL" id="SAI68533.1"/>
    </source>
</evidence>
<dbReference type="InterPro" id="IPR001753">
    <property type="entry name" value="Enoyl-CoA_hydra/iso"/>
</dbReference>
<dbReference type="Pfam" id="PF00378">
    <property type="entry name" value="ECH_1"/>
    <property type="match status" value="1"/>
</dbReference>
<name>A0A157RHI3_9BORD</name>
<dbReference type="Proteomes" id="UP000076825">
    <property type="component" value="Chromosome 1"/>
</dbReference>